<evidence type="ECO:0000256" key="7">
    <source>
        <dbReference type="ARBA" id="ARBA00023136"/>
    </source>
</evidence>
<evidence type="ECO:0000256" key="6">
    <source>
        <dbReference type="ARBA" id="ARBA00023026"/>
    </source>
</evidence>
<dbReference type="InterPro" id="IPR001343">
    <property type="entry name" value="Hemolysn_Ca-bd"/>
</dbReference>
<dbReference type="PRINTS" id="PR00313">
    <property type="entry name" value="CABNDNGRPT"/>
</dbReference>
<evidence type="ECO:0000256" key="8">
    <source>
        <dbReference type="SAM" id="MobiDB-lite"/>
    </source>
</evidence>
<evidence type="ECO:0000313" key="9">
    <source>
        <dbReference type="EMBL" id="MFC3626973.1"/>
    </source>
</evidence>
<keyword evidence="10" id="KW-1185">Reference proteome</keyword>
<feature type="compositionally biased region" description="Low complexity" evidence="8">
    <location>
        <begin position="563"/>
        <end position="576"/>
    </location>
</feature>
<name>A0ABV7TW85_9NEIS</name>
<dbReference type="InterPro" id="IPR047777">
    <property type="entry name" value="LapA-like_RM"/>
</dbReference>
<accession>A0ABV7TW85</accession>
<dbReference type="InterPro" id="IPR050557">
    <property type="entry name" value="RTX_toxin/Mannuronan_C5-epim"/>
</dbReference>
<evidence type="ECO:0000256" key="4">
    <source>
        <dbReference type="ARBA" id="ARBA00022656"/>
    </source>
</evidence>
<evidence type="ECO:0000256" key="5">
    <source>
        <dbReference type="ARBA" id="ARBA00022737"/>
    </source>
</evidence>
<dbReference type="SUPFAM" id="SSF141072">
    <property type="entry name" value="CalX-like"/>
    <property type="match status" value="2"/>
</dbReference>
<sequence length="797" mass="81570">MAMTGNVAAGKVVALSGKVIAVAMDGTQRTLQVGDVLLAGERLLVPADAYIELQAFAGDTVRIAEASDLTVTDDVITAPVGGAEAQQVLAALASGQDPLTQLEAAAAGLGGAAAGAEDSGNTYIILGRIREGITPASLAQGVARAANLTVPAGSSTGLATPVVSDEPVTPPPPPPVPGVNVDDVSVQEGSPAIFSITLGNAAADSTLTLTLADGSALSPEDYAGNAVYYSLDGGASWLPYGGSIAVSAGNSTVLVRVDTVADTVDEADELFNLGATLDSAGIAYSDSAVGGIQDDDIPSIQFVNPGSNSGDIVVPEGDSAQFTLQIRNTAEDSSLQLTLADGSALHPDDYAGTSFEYQLDGGAWQPYPAGGISGLAAGDHVLLIRTSTVGDTTDEPDETFSLGASLLSNGSYYDASALATIVDDDITPPPPPPVLYEEGSSWLMNYADHQQRFDIKAKDGDITLLNGRSIYWDILVPGVVADSLQLAPHSLPDGTTADWEKLYTGNGDTLFRFYLTAGDSDVVLNQNDQFHIYVNGAPEDSNIQLINSNEFVLPHSNFHTDYGTDFDTGTPGPGDDQNWLSSDGDGGEFADNTPDTAVGNTVAYGEGNDMAYGGTGDDSLQGGSGNDFLEGRAGDDTLSGDSGNDVLMGSFGSDTLSGGSGEDTLAGGFGNDILSGGDDSDTFDFNIGDQGNAGAPAVDTITDFTVGEGGDVIDLSDMLPNGNLESIDLGDYLHFSESDGNTVLHISSSGDFAGDVDDYGAVADQVILLQGVDLTLLGSNSDIIEHLKNNANLKTGP</sequence>
<dbReference type="InterPro" id="IPR038081">
    <property type="entry name" value="CalX-like_sf"/>
</dbReference>
<dbReference type="PANTHER" id="PTHR38340:SF1">
    <property type="entry name" value="S-LAYER PROTEIN"/>
    <property type="match status" value="1"/>
</dbReference>
<keyword evidence="6" id="KW-0843">Virulence</keyword>
<evidence type="ECO:0000313" key="10">
    <source>
        <dbReference type="Proteomes" id="UP001595636"/>
    </source>
</evidence>
<dbReference type="Proteomes" id="UP001595636">
    <property type="component" value="Unassembled WGS sequence"/>
</dbReference>
<dbReference type="PANTHER" id="PTHR38340">
    <property type="entry name" value="S-LAYER PROTEIN"/>
    <property type="match status" value="1"/>
</dbReference>
<reference evidence="10" key="1">
    <citation type="journal article" date="2019" name="Int. J. Syst. Evol. Microbiol.">
        <title>The Global Catalogue of Microorganisms (GCM) 10K type strain sequencing project: providing services to taxonomists for standard genome sequencing and annotation.</title>
        <authorList>
            <consortium name="The Broad Institute Genomics Platform"/>
            <consortium name="The Broad Institute Genome Sequencing Center for Infectious Disease"/>
            <person name="Wu L."/>
            <person name="Ma J."/>
        </authorList>
    </citation>
    <scope>NUCLEOTIDE SEQUENCE [LARGE SCALE GENOMIC DNA]</scope>
    <source>
        <strain evidence="10">KCTC 42195</strain>
    </source>
</reference>
<dbReference type="InterPro" id="IPR011049">
    <property type="entry name" value="Serralysin-like_metalloprot_C"/>
</dbReference>
<dbReference type="Pfam" id="PF00353">
    <property type="entry name" value="HemolysinCabind"/>
    <property type="match status" value="2"/>
</dbReference>
<gene>
    <name evidence="9" type="ORF">ACFOKJ_12705</name>
</gene>
<keyword evidence="7" id="KW-0472">Membrane</keyword>
<protein>
    <submittedName>
        <fullName evidence="9">Retention module-containing protein</fullName>
    </submittedName>
</protein>
<dbReference type="NCBIfam" id="NF033682">
    <property type="entry name" value="retention_LapA"/>
    <property type="match status" value="1"/>
</dbReference>
<proteinExistence type="predicted"/>
<dbReference type="InterPro" id="IPR019960">
    <property type="entry name" value="T1SS_VCA0849"/>
</dbReference>
<evidence type="ECO:0000256" key="3">
    <source>
        <dbReference type="ARBA" id="ARBA00022525"/>
    </source>
</evidence>
<dbReference type="InterPro" id="IPR003995">
    <property type="entry name" value="RTX_toxin_determinant-A"/>
</dbReference>
<evidence type="ECO:0000256" key="2">
    <source>
        <dbReference type="ARBA" id="ARBA00004613"/>
    </source>
</evidence>
<comment type="subcellular location">
    <subcellularLocation>
        <location evidence="1">Membrane</location>
    </subcellularLocation>
    <subcellularLocation>
        <location evidence="2">Secreted</location>
    </subcellularLocation>
</comment>
<dbReference type="Gene3D" id="2.150.10.10">
    <property type="entry name" value="Serralysin-like metalloprotease, C-terminal"/>
    <property type="match status" value="2"/>
</dbReference>
<keyword evidence="5" id="KW-0677">Repeat</keyword>
<dbReference type="InterPro" id="IPR018511">
    <property type="entry name" value="Hemolysin-typ_Ca-bd_CS"/>
</dbReference>
<dbReference type="EMBL" id="JBHRYH010000036">
    <property type="protein sequence ID" value="MFC3626973.1"/>
    <property type="molecule type" value="Genomic_DNA"/>
</dbReference>
<dbReference type="NCBIfam" id="TIGR03661">
    <property type="entry name" value="T1SS_VCA0849"/>
    <property type="match status" value="1"/>
</dbReference>
<organism evidence="9 10">
    <name type="scientific">Vogesella amnigena</name>
    <dbReference type="NCBI Taxonomy" id="1507449"/>
    <lineage>
        <taxon>Bacteria</taxon>
        <taxon>Pseudomonadati</taxon>
        <taxon>Pseudomonadota</taxon>
        <taxon>Betaproteobacteria</taxon>
        <taxon>Neisseriales</taxon>
        <taxon>Chromobacteriaceae</taxon>
        <taxon>Vogesella</taxon>
    </lineage>
</organism>
<dbReference type="Gene3D" id="2.60.40.2030">
    <property type="match status" value="2"/>
</dbReference>
<dbReference type="PRINTS" id="PR01488">
    <property type="entry name" value="RTXTOXINA"/>
</dbReference>
<comment type="caution">
    <text evidence="9">The sequence shown here is derived from an EMBL/GenBank/DDBJ whole genome shotgun (WGS) entry which is preliminary data.</text>
</comment>
<dbReference type="SUPFAM" id="SSF51120">
    <property type="entry name" value="beta-Roll"/>
    <property type="match status" value="1"/>
</dbReference>
<evidence type="ECO:0000256" key="1">
    <source>
        <dbReference type="ARBA" id="ARBA00004370"/>
    </source>
</evidence>
<keyword evidence="3" id="KW-0964">Secreted</keyword>
<dbReference type="PROSITE" id="PS00330">
    <property type="entry name" value="HEMOLYSIN_CALCIUM"/>
    <property type="match status" value="1"/>
</dbReference>
<dbReference type="RefSeq" id="WP_390280155.1">
    <property type="nucleotide sequence ID" value="NZ_JBHRYH010000036.1"/>
</dbReference>
<feature type="region of interest" description="Disordered" evidence="8">
    <location>
        <begin position="609"/>
        <end position="664"/>
    </location>
</feature>
<feature type="region of interest" description="Disordered" evidence="8">
    <location>
        <begin position="563"/>
        <end position="592"/>
    </location>
</feature>
<keyword evidence="4" id="KW-0800">Toxin</keyword>